<gene>
    <name evidence="1" type="ORF">SY83_09790</name>
</gene>
<accession>A0A172THT1</accession>
<dbReference type="RefSeq" id="WP_068606076.1">
    <property type="nucleotide sequence ID" value="NZ_CP011388.1"/>
</dbReference>
<dbReference type="STRING" id="1178515.SY83_09790"/>
<name>A0A172THT1_9BACL</name>
<reference evidence="1 2" key="1">
    <citation type="submission" date="2015-01" db="EMBL/GenBank/DDBJ databases">
        <title>Paenibacillus swuensis/DY6/whole genome sequencing.</title>
        <authorList>
            <person name="Kim M.K."/>
            <person name="Srinivasan S."/>
            <person name="Lee J.-J."/>
        </authorList>
    </citation>
    <scope>NUCLEOTIDE SEQUENCE [LARGE SCALE GENOMIC DNA]</scope>
    <source>
        <strain evidence="1 2">DY6</strain>
    </source>
</reference>
<dbReference type="AlphaFoldDB" id="A0A172THT1"/>
<keyword evidence="2" id="KW-1185">Reference proteome</keyword>
<evidence type="ECO:0000313" key="2">
    <source>
        <dbReference type="Proteomes" id="UP000076927"/>
    </source>
</evidence>
<proteinExistence type="predicted"/>
<dbReference type="KEGG" id="pswu:SY83_09790"/>
<dbReference type="OrthoDB" id="2643630at2"/>
<sequence>MARRKYFRDFNILELTNEVIQFDTQWTRKFLRGRAVYVAKRDNATLILNRKVRNTLSPILTQKYKKGSKVVVIDTTVHMPPQVTQLL</sequence>
<dbReference type="EMBL" id="CP011388">
    <property type="protein sequence ID" value="ANE46522.1"/>
    <property type="molecule type" value="Genomic_DNA"/>
</dbReference>
<evidence type="ECO:0000313" key="1">
    <source>
        <dbReference type="EMBL" id="ANE46522.1"/>
    </source>
</evidence>
<organism evidence="1 2">
    <name type="scientific">Paenibacillus swuensis</name>
    <dbReference type="NCBI Taxonomy" id="1178515"/>
    <lineage>
        <taxon>Bacteria</taxon>
        <taxon>Bacillati</taxon>
        <taxon>Bacillota</taxon>
        <taxon>Bacilli</taxon>
        <taxon>Bacillales</taxon>
        <taxon>Paenibacillaceae</taxon>
        <taxon>Paenibacillus</taxon>
    </lineage>
</organism>
<protein>
    <submittedName>
        <fullName evidence="1">Uncharacterized protein</fullName>
    </submittedName>
</protein>
<dbReference type="Proteomes" id="UP000076927">
    <property type="component" value="Chromosome"/>
</dbReference>
<dbReference type="PATRIC" id="fig|1178515.4.peg.1959"/>